<sequence length="285" mass="31748">MVDLHVHSRVSDGSFRPEELAKQAKKCGLSAFTLTDHDNIAGNDEAAAAAKREGIEFINGMELTAEYSGRKIHIVCMGFDPNHPSFQLIYQRIRSIKEGRIPEMIDFVAHKGVDISLDKVREFAQGRSIDRYAIMRYLVSLHLYDRAQPLWDNYLDPAAVALGLDVNITAEEALPRIREAGGVTSLAHFHKEIGLKGLTRKEQETAILHLHSMGLNGMERFYPNYSDDDAAFAGYMIEKYDLMPTGGTDFHGANRPDVAMGTGIEGNMAVPYEFFAGVKRRCGII</sequence>
<evidence type="ECO:0000313" key="3">
    <source>
        <dbReference type="Proteomes" id="UP000323646"/>
    </source>
</evidence>
<proteinExistence type="predicted"/>
<dbReference type="SMART" id="SM00481">
    <property type="entry name" value="POLIIIAc"/>
    <property type="match status" value="1"/>
</dbReference>
<dbReference type="PANTHER" id="PTHR42924">
    <property type="entry name" value="EXONUCLEASE"/>
    <property type="match status" value="1"/>
</dbReference>
<dbReference type="Pfam" id="PF02811">
    <property type="entry name" value="PHP"/>
    <property type="match status" value="1"/>
</dbReference>
<protein>
    <submittedName>
        <fullName evidence="2">PHP domain-containing protein</fullName>
    </submittedName>
</protein>
<dbReference type="GO" id="GO:0035312">
    <property type="term" value="F:5'-3' DNA exonuclease activity"/>
    <property type="evidence" value="ECO:0007669"/>
    <property type="project" value="TreeGrafter"/>
</dbReference>
<dbReference type="InterPro" id="IPR003141">
    <property type="entry name" value="Pol/His_phosphatase_N"/>
</dbReference>
<dbReference type="PANTHER" id="PTHR42924:SF3">
    <property type="entry name" value="POLYMERASE_HISTIDINOL PHOSPHATASE N-TERMINAL DOMAIN-CONTAINING PROTEIN"/>
    <property type="match status" value="1"/>
</dbReference>
<evidence type="ECO:0000313" key="2">
    <source>
        <dbReference type="EMBL" id="TYZ22637.1"/>
    </source>
</evidence>
<dbReference type="OrthoDB" id="9804333at2"/>
<dbReference type="AlphaFoldDB" id="A0A5D6W3Y4"/>
<accession>A0A5D6W3Y4</accession>
<dbReference type="SUPFAM" id="SSF89550">
    <property type="entry name" value="PHP domain-like"/>
    <property type="match status" value="1"/>
</dbReference>
<feature type="domain" description="Polymerase/histidinol phosphatase N-terminal" evidence="1">
    <location>
        <begin position="2"/>
        <end position="67"/>
    </location>
</feature>
<reference evidence="2 3" key="1">
    <citation type="submission" date="2019-08" db="EMBL/GenBank/DDBJ databases">
        <title>Selenomonas sp. mPRGC5 and Selenomonas sp. mPRGC8 isolated from ruminal fluid of dairy goat (Capra hircus).</title>
        <authorList>
            <person name="Poothong S."/>
            <person name="Nuengjamnong C."/>
            <person name="Tanasupawat S."/>
        </authorList>
    </citation>
    <scope>NUCLEOTIDE SEQUENCE [LARGE SCALE GENOMIC DNA]</scope>
    <source>
        <strain evidence="3">mPRGC5</strain>
    </source>
</reference>
<dbReference type="CDD" id="cd07438">
    <property type="entry name" value="PHP_HisPPase_AMP"/>
    <property type="match status" value="1"/>
</dbReference>
<dbReference type="InterPro" id="IPR052018">
    <property type="entry name" value="PHP_domain"/>
</dbReference>
<dbReference type="InterPro" id="IPR004013">
    <property type="entry name" value="PHP_dom"/>
</dbReference>
<dbReference type="InterPro" id="IPR016195">
    <property type="entry name" value="Pol/histidinol_Pase-like"/>
</dbReference>
<gene>
    <name evidence="2" type="ORF">FZ040_07745</name>
</gene>
<dbReference type="Gene3D" id="3.20.20.140">
    <property type="entry name" value="Metal-dependent hydrolases"/>
    <property type="match status" value="1"/>
</dbReference>
<keyword evidence="3" id="KW-1185">Reference proteome</keyword>
<dbReference type="EMBL" id="VTOY01000005">
    <property type="protein sequence ID" value="TYZ22637.1"/>
    <property type="molecule type" value="Genomic_DNA"/>
</dbReference>
<comment type="caution">
    <text evidence="2">The sequence shown here is derived from an EMBL/GenBank/DDBJ whole genome shotgun (WGS) entry which is preliminary data.</text>
</comment>
<name>A0A5D6W3Y4_9FIRM</name>
<dbReference type="Proteomes" id="UP000323646">
    <property type="component" value="Unassembled WGS sequence"/>
</dbReference>
<organism evidence="2 3">
    <name type="scientific">Selenomonas ruminis</name>
    <dbReference type="NCBI Taxonomy" id="2593411"/>
    <lineage>
        <taxon>Bacteria</taxon>
        <taxon>Bacillati</taxon>
        <taxon>Bacillota</taxon>
        <taxon>Negativicutes</taxon>
        <taxon>Selenomonadales</taxon>
        <taxon>Selenomonadaceae</taxon>
        <taxon>Selenomonas</taxon>
    </lineage>
</organism>
<dbReference type="GO" id="GO:0004534">
    <property type="term" value="F:5'-3' RNA exonuclease activity"/>
    <property type="evidence" value="ECO:0007669"/>
    <property type="project" value="TreeGrafter"/>
</dbReference>
<evidence type="ECO:0000259" key="1">
    <source>
        <dbReference type="SMART" id="SM00481"/>
    </source>
</evidence>
<dbReference type="Gene3D" id="1.10.150.650">
    <property type="match status" value="1"/>
</dbReference>